<dbReference type="Gene3D" id="3.40.50.2000">
    <property type="entry name" value="Glycogen Phosphorylase B"/>
    <property type="match status" value="2"/>
</dbReference>
<dbReference type="PANTHER" id="PTHR21015">
    <property type="entry name" value="UDP-N-ACETYLGLUCOSAMINE--N-ACETYLMURAMYL-(PENTAPEPTIDE) PYROPHOSPHORYL-UNDECAPRENOL N-ACETYLGLUCOSAMINE TRANSFERASE 1"/>
    <property type="match status" value="1"/>
</dbReference>
<proteinExistence type="predicted"/>
<gene>
    <name evidence="2" type="ORF">CPE01_08800</name>
</gene>
<sequence length="726" mass="77764">MSPAQHYDVLLASDLRLPGGTTASMAEELRAQAAAGYRTALLHVPSSLANRGLGIEPRLRRCLDDGLADLVVAGTPVHATLAVLRNATVFDAVPANLPVTADRAIMLANHVRVDAARVQHYDVAVTDQAVTDWLGVRPTWYPIGPAVRPGLESVRDQIELAGTDWLNLLDVDEWAVPRTGVAPGAIPVIGRHSRSSAAKWPERAADLLAAYPDDGSVRVRVLGGADAVADVVGHVPASWTVEEFGARDPRDFVAGLDFFVYFHRSDLVEAYGRTIMEALASGAVAILPEHFRSVFGDAALYTTPAGVREIVTRLSGDRDAYLAQSAIGQQFVRATHGHESHAARLAALIGPPSDEPRTVPSRQRPAGRERVMFVSSNGAGMGHLTRLLAMANRADERIEPMFFSLSQAVGVVEQYGHPWEYCPSRGDLGCSVEEWNELFPVRFAEVLRRYRPRAVVFDGTMPYVGMVSTRAKFPDIAFVWSRRGMWREGTTTKFLSRGAIFDLVLEPGEVAAAADRGPLVGRGDSTHVGPITLLDTADLLDRATARAELGMDPDAPALLLSLGAGNINDIASDLDLFADAAAALPGGWVTYATKPPIQRRGGPLREHVTPLSVYPLARYLRAFDAAVVAAGYNSFHEVLMAGVPSVVVPNLATTTDDQGARAAYADAQGWAVAVAEVTAQSAADALRRVTDPAWAAAASARALEAYPANGAGEAMQHVERLIGVHR</sequence>
<feature type="domain" description="Glycosyl transferase family 28 C-terminal" evidence="1">
    <location>
        <begin position="616"/>
        <end position="697"/>
    </location>
</feature>
<organism evidence="2 3">
    <name type="scientific">Cellulomonas persica</name>
    <dbReference type="NCBI Taxonomy" id="76861"/>
    <lineage>
        <taxon>Bacteria</taxon>
        <taxon>Bacillati</taxon>
        <taxon>Actinomycetota</taxon>
        <taxon>Actinomycetes</taxon>
        <taxon>Micrococcales</taxon>
        <taxon>Cellulomonadaceae</taxon>
        <taxon>Cellulomonas</taxon>
    </lineage>
</organism>
<dbReference type="RefSeq" id="WP_146805412.1">
    <property type="nucleotide sequence ID" value="NZ_BJUA01000003.1"/>
</dbReference>
<accession>A0A510UR57</accession>
<protein>
    <submittedName>
        <fullName evidence="2">Antifreeze protein, type I</fullName>
    </submittedName>
</protein>
<dbReference type="GO" id="GO:0016758">
    <property type="term" value="F:hexosyltransferase activity"/>
    <property type="evidence" value="ECO:0007669"/>
    <property type="project" value="InterPro"/>
</dbReference>
<comment type="caution">
    <text evidence="2">The sequence shown here is derived from an EMBL/GenBank/DDBJ whole genome shotgun (WGS) entry which is preliminary data.</text>
</comment>
<keyword evidence="3" id="KW-1185">Reference proteome</keyword>
<reference evidence="2 3" key="1">
    <citation type="submission" date="2019-07" db="EMBL/GenBank/DDBJ databases">
        <title>Whole genome shotgun sequence of Cellulomonas persica NBRC 101101.</title>
        <authorList>
            <person name="Hosoyama A."/>
            <person name="Uohara A."/>
            <person name="Ohji S."/>
            <person name="Ichikawa N."/>
        </authorList>
    </citation>
    <scope>NUCLEOTIDE SEQUENCE [LARGE SCALE GENOMIC DNA]</scope>
    <source>
        <strain evidence="2 3">NBRC 101101</strain>
    </source>
</reference>
<dbReference type="Proteomes" id="UP000321386">
    <property type="component" value="Unassembled WGS sequence"/>
</dbReference>
<evidence type="ECO:0000313" key="2">
    <source>
        <dbReference type="EMBL" id="GEK17147.1"/>
    </source>
</evidence>
<dbReference type="EMBL" id="BJUA01000003">
    <property type="protein sequence ID" value="GEK17147.1"/>
    <property type="molecule type" value="Genomic_DNA"/>
</dbReference>
<dbReference type="InterPro" id="IPR007235">
    <property type="entry name" value="Glyco_trans_28_C"/>
</dbReference>
<name>A0A510UR57_9CELL</name>
<dbReference type="OrthoDB" id="8549922at2"/>
<dbReference type="Pfam" id="PF04101">
    <property type="entry name" value="Glyco_tran_28_C"/>
    <property type="match status" value="1"/>
</dbReference>
<evidence type="ECO:0000259" key="1">
    <source>
        <dbReference type="Pfam" id="PF04101"/>
    </source>
</evidence>
<dbReference type="SUPFAM" id="SSF53756">
    <property type="entry name" value="UDP-Glycosyltransferase/glycogen phosphorylase"/>
    <property type="match status" value="2"/>
</dbReference>
<evidence type="ECO:0000313" key="3">
    <source>
        <dbReference type="Proteomes" id="UP000321386"/>
    </source>
</evidence>
<dbReference type="PANTHER" id="PTHR21015:SF22">
    <property type="entry name" value="GLYCOSYLTRANSFERASE"/>
    <property type="match status" value="1"/>
</dbReference>
<dbReference type="AlphaFoldDB" id="A0A510UR57"/>